<keyword evidence="3" id="KW-0548">Nucleotidyltransferase</keyword>
<comment type="caution">
    <text evidence="5">The sequence shown here is derived from an EMBL/GenBank/DDBJ whole genome shotgun (WGS) entry which is preliminary data.</text>
</comment>
<dbReference type="CDD" id="cd00009">
    <property type="entry name" value="AAA"/>
    <property type="match status" value="1"/>
</dbReference>
<keyword evidence="3" id="KW-0808">Transferase</keyword>
<evidence type="ECO:0000259" key="4">
    <source>
        <dbReference type="SMART" id="SM00382"/>
    </source>
</evidence>
<gene>
    <name evidence="3 5" type="primary">dnaX</name>
    <name evidence="5" type="ORF">MHSWG343_02620</name>
</gene>
<dbReference type="GO" id="GO:0009360">
    <property type="term" value="C:DNA polymerase III complex"/>
    <property type="evidence" value="ECO:0007669"/>
    <property type="project" value="InterPro"/>
</dbReference>
<dbReference type="Gene3D" id="3.40.50.300">
    <property type="entry name" value="P-loop containing nucleotide triphosphate hydrolases"/>
    <property type="match status" value="1"/>
</dbReference>
<dbReference type="Pfam" id="PF13177">
    <property type="entry name" value="DNA_pol3_delta2"/>
    <property type="match status" value="1"/>
</dbReference>
<dbReference type="AlphaFoldDB" id="A0A478FT61"/>
<comment type="catalytic activity">
    <reaction evidence="2 3">
        <text>DNA(n) + a 2'-deoxyribonucleoside 5'-triphosphate = DNA(n+1) + diphosphate</text>
        <dbReference type="Rhea" id="RHEA:22508"/>
        <dbReference type="Rhea" id="RHEA-COMP:17339"/>
        <dbReference type="Rhea" id="RHEA-COMP:17340"/>
        <dbReference type="ChEBI" id="CHEBI:33019"/>
        <dbReference type="ChEBI" id="CHEBI:61560"/>
        <dbReference type="ChEBI" id="CHEBI:173112"/>
        <dbReference type="EC" id="2.7.7.7"/>
    </reaction>
</comment>
<dbReference type="InterPro" id="IPR027417">
    <property type="entry name" value="P-loop_NTPase"/>
</dbReference>
<dbReference type="PANTHER" id="PTHR11669:SF0">
    <property type="entry name" value="PROTEIN STICHEL-LIKE 2"/>
    <property type="match status" value="1"/>
</dbReference>
<comment type="function">
    <text evidence="3">DNA polymerase III is a complex, multichain enzyme responsible for most of the replicative synthesis in bacteria. This DNA polymerase also exhibits 3' to 5' exonuclease activity.</text>
</comment>
<protein>
    <recommendedName>
        <fullName evidence="3">DNA polymerase III subunit gamma/tau</fullName>
        <ecNumber evidence="3">2.7.7.7</ecNumber>
    </recommendedName>
</protein>
<dbReference type="Proteomes" id="UP000324831">
    <property type="component" value="Unassembled WGS sequence"/>
</dbReference>
<dbReference type="Gene3D" id="1.10.8.60">
    <property type="match status" value="1"/>
</dbReference>
<dbReference type="EMBL" id="BIMN01000001">
    <property type="protein sequence ID" value="GCE63275.1"/>
    <property type="molecule type" value="Genomic_DNA"/>
</dbReference>
<proteinExistence type="inferred from homology"/>
<keyword evidence="3" id="KW-0235">DNA replication</keyword>
<accession>A0A478FT61</accession>
<reference evidence="5 6" key="1">
    <citation type="submission" date="2019-01" db="EMBL/GenBank/DDBJ databases">
        <title>Draft genome sequences of Candidatus Mycoplasma haemohominis SWG34-3 identified from a patient with pyrexia, anemia and liver dysfunction.</title>
        <authorList>
            <person name="Sekizuka T."/>
            <person name="Hattori N."/>
            <person name="Katano H."/>
            <person name="Takuma T."/>
            <person name="Ito T."/>
            <person name="Arai N."/>
            <person name="Yanai R."/>
            <person name="Ishii S."/>
            <person name="Miura Y."/>
            <person name="Tokunaga T."/>
            <person name="Watanabe H."/>
            <person name="Nomura N."/>
            <person name="Eguchi J."/>
            <person name="Arai T."/>
            <person name="Hasegawa H."/>
            <person name="Nakamaki T."/>
            <person name="Wakita T."/>
            <person name="Niki Y."/>
            <person name="Kuroda M."/>
        </authorList>
    </citation>
    <scope>NUCLEOTIDE SEQUENCE [LARGE SCALE GENOMIC DNA]</scope>
    <source>
        <strain evidence="5">SWG34-3</strain>
    </source>
</reference>
<sequence length="567" mass="65235">MLENKNINLYNKYRPKTFKEVIGQNVVKTLLLQTFKREKLLQSFLFYGSHGTGKTSLARIFAKAWNCKNFEKLGDVCNECKACKLINEARTTDIYEVDAASHSGVEHVRELTQNSQYMPLDLSKKIYLIDECHNLSSAAWNALLKAIEEPYSENVIFIFLTTNISKIPETILSRCQKYSFSRLSDEELLELIDLVAEKEGRKLVDGAKKLLVGLSQGSARECLSLIEQVFLTSDSEKEVDVKHIETVFALANKDDQLKFLNLLVDCYLTNSEDIKSQLIVEVEKSVVHSKNLLNYFVSILGIFMDIYIYELTKDSNLLKILSLEEVNKFAFKGIDYLRLCDVVNRSVDRYNFAYSKGDWAKIAVLHMLPFEQQSLQQQSLQQQSLQQQSLQQQSLQQQSLQQQSLPTENGEIVNSSDDLSLPEDVKYKFMYGIKKENQDKTISAHNYETYCALKNKNDLPADLKEVLLKKCCFPKNLLASTNRTVIFIFQEKKDADAFNELLKKKPEYVDKLNNLFIGNFFWIGTTTQQILLYKEEMKTVDQSKINEAFSLLNGNDKFETMLKILTE</sequence>
<keyword evidence="3" id="KW-0067">ATP-binding</keyword>
<evidence type="ECO:0000256" key="3">
    <source>
        <dbReference type="RuleBase" id="RU364063"/>
    </source>
</evidence>
<dbReference type="NCBIfam" id="TIGR02397">
    <property type="entry name" value="dnaX_nterm"/>
    <property type="match status" value="1"/>
</dbReference>
<dbReference type="GO" id="GO:0006261">
    <property type="term" value="P:DNA-templated DNA replication"/>
    <property type="evidence" value="ECO:0007669"/>
    <property type="project" value="TreeGrafter"/>
</dbReference>
<evidence type="ECO:0000313" key="5">
    <source>
        <dbReference type="EMBL" id="GCE63275.1"/>
    </source>
</evidence>
<keyword evidence="3" id="KW-0547">Nucleotide-binding</keyword>
<evidence type="ECO:0000313" key="6">
    <source>
        <dbReference type="Proteomes" id="UP000324831"/>
    </source>
</evidence>
<comment type="similarity">
    <text evidence="3">Belongs to the DnaX/STICHEL family.</text>
</comment>
<keyword evidence="1 3" id="KW-0239">DNA-directed DNA polymerase</keyword>
<feature type="domain" description="AAA+ ATPase" evidence="4">
    <location>
        <begin position="40"/>
        <end position="193"/>
    </location>
</feature>
<dbReference type="InterPro" id="IPR003593">
    <property type="entry name" value="AAA+_ATPase"/>
</dbReference>
<dbReference type="SMART" id="SM00382">
    <property type="entry name" value="AAA"/>
    <property type="match status" value="1"/>
</dbReference>
<evidence type="ECO:0000256" key="2">
    <source>
        <dbReference type="ARBA" id="ARBA00049244"/>
    </source>
</evidence>
<organism evidence="5 6">
    <name type="scientific">Candidatus Mycoplasma haematohominis</name>
    <dbReference type="NCBI Taxonomy" id="1494318"/>
    <lineage>
        <taxon>Bacteria</taxon>
        <taxon>Bacillati</taxon>
        <taxon>Mycoplasmatota</taxon>
        <taxon>Mollicutes</taxon>
        <taxon>Mycoplasmataceae</taxon>
        <taxon>Mycoplasma</taxon>
    </lineage>
</organism>
<dbReference type="InterPro" id="IPR050238">
    <property type="entry name" value="DNA_Rep/Repair_Clamp_Loader"/>
</dbReference>
<dbReference type="SUPFAM" id="SSF52540">
    <property type="entry name" value="P-loop containing nucleoside triphosphate hydrolases"/>
    <property type="match status" value="1"/>
</dbReference>
<comment type="subunit">
    <text evidence="3">DNA polymerase III contains a core (composed of alpha, epsilon and theta chains) that associates with a tau subunit. This core dimerizes to form the POLIII' complex. PolIII' associates with the gamma complex (composed of gamma, delta, delta', psi and chi chains) and with the beta chain to form the complete DNA polymerase III complex.</text>
</comment>
<evidence type="ECO:0000256" key="1">
    <source>
        <dbReference type="ARBA" id="ARBA00022932"/>
    </source>
</evidence>
<dbReference type="InterPro" id="IPR012763">
    <property type="entry name" value="DNA_pol_III_sug/sutau_N"/>
</dbReference>
<dbReference type="GO" id="GO:0003887">
    <property type="term" value="F:DNA-directed DNA polymerase activity"/>
    <property type="evidence" value="ECO:0007669"/>
    <property type="project" value="UniProtKB-KW"/>
</dbReference>
<dbReference type="GO" id="GO:0005524">
    <property type="term" value="F:ATP binding"/>
    <property type="evidence" value="ECO:0007669"/>
    <property type="project" value="UniProtKB-KW"/>
</dbReference>
<dbReference type="PANTHER" id="PTHR11669">
    <property type="entry name" value="REPLICATION FACTOR C / DNA POLYMERASE III GAMMA-TAU SUBUNIT"/>
    <property type="match status" value="1"/>
</dbReference>
<name>A0A478FT61_9MOLU</name>
<dbReference type="EC" id="2.7.7.7" evidence="3"/>